<dbReference type="SMART" id="SM00173">
    <property type="entry name" value="RAS"/>
    <property type="match status" value="1"/>
</dbReference>
<dbReference type="Proteomes" id="UP000198287">
    <property type="component" value="Unassembled WGS sequence"/>
</dbReference>
<evidence type="ECO:0000313" key="9">
    <source>
        <dbReference type="Proteomes" id="UP000198287"/>
    </source>
</evidence>
<dbReference type="SMART" id="SM00175">
    <property type="entry name" value="RAB"/>
    <property type="match status" value="1"/>
</dbReference>
<protein>
    <submittedName>
        <fullName evidence="8">Ras-related protein Rab-33B</fullName>
    </submittedName>
</protein>
<dbReference type="Gene3D" id="3.40.50.300">
    <property type="entry name" value="P-loop containing nucleotide triphosphate hydrolases"/>
    <property type="match status" value="1"/>
</dbReference>
<evidence type="ECO:0000256" key="7">
    <source>
        <dbReference type="ARBA" id="ARBA00037868"/>
    </source>
</evidence>
<comment type="subcellular location">
    <subcellularLocation>
        <location evidence="7">Endomembrane system</location>
        <topology evidence="7">Lipid-anchor</topology>
    </subcellularLocation>
</comment>
<dbReference type="PROSITE" id="PS51419">
    <property type="entry name" value="RAB"/>
    <property type="match status" value="1"/>
</dbReference>
<evidence type="ECO:0000313" key="8">
    <source>
        <dbReference type="EMBL" id="OXA49916.1"/>
    </source>
</evidence>
<keyword evidence="9" id="KW-1185">Reference proteome</keyword>
<keyword evidence="5" id="KW-0449">Lipoprotein</keyword>
<reference evidence="8 9" key="1">
    <citation type="submission" date="2015-12" db="EMBL/GenBank/DDBJ databases">
        <title>The genome of Folsomia candida.</title>
        <authorList>
            <person name="Faddeeva A."/>
            <person name="Derks M.F."/>
            <person name="Anvar Y."/>
            <person name="Smit S."/>
            <person name="Van Straalen N."/>
            <person name="Roelofs D."/>
        </authorList>
    </citation>
    <scope>NUCLEOTIDE SEQUENCE [LARGE SCALE GENOMIC DNA]</scope>
    <source>
        <strain evidence="8 9">VU population</strain>
        <tissue evidence="8">Whole body</tissue>
    </source>
</reference>
<evidence type="ECO:0000256" key="4">
    <source>
        <dbReference type="ARBA" id="ARBA00023136"/>
    </source>
</evidence>
<gene>
    <name evidence="8" type="ORF">Fcan01_15047</name>
</gene>
<dbReference type="PROSITE" id="PS51421">
    <property type="entry name" value="RAS"/>
    <property type="match status" value="1"/>
</dbReference>
<dbReference type="SUPFAM" id="SSF52540">
    <property type="entry name" value="P-loop containing nucleoside triphosphate hydrolases"/>
    <property type="match status" value="1"/>
</dbReference>
<dbReference type="OMA" id="PLWIEEC"/>
<dbReference type="NCBIfam" id="TIGR00231">
    <property type="entry name" value="small_GTP"/>
    <property type="match status" value="1"/>
</dbReference>
<dbReference type="PANTHER" id="PTHR47978">
    <property type="match status" value="1"/>
</dbReference>
<dbReference type="GO" id="GO:0012505">
    <property type="term" value="C:endomembrane system"/>
    <property type="evidence" value="ECO:0007669"/>
    <property type="project" value="UniProtKB-SubCell"/>
</dbReference>
<evidence type="ECO:0000256" key="6">
    <source>
        <dbReference type="ARBA" id="ARBA00023289"/>
    </source>
</evidence>
<comment type="caution">
    <text evidence="8">The sequence shown here is derived from an EMBL/GenBank/DDBJ whole genome shotgun (WGS) entry which is preliminary data.</text>
</comment>
<keyword evidence="4" id="KW-0472">Membrane</keyword>
<dbReference type="GO" id="GO:0003924">
    <property type="term" value="F:GTPase activity"/>
    <property type="evidence" value="ECO:0007669"/>
    <property type="project" value="InterPro"/>
</dbReference>
<proteinExistence type="inferred from homology"/>
<sequence>MLGKSEIRVFKVIVIGDSGVGKTCLTYRFCSGKFPVNSEVTIGVDFREKCVDIEGEVIKISIWDTAGQERFRKSMISHYYRGVHALVFVYDVNSQISFEALPNWIAECERYNLTSSVPRILIGNKVDTGTQTVNTNTAQKFADLHNMPLFETSALDDSLSNHVDSIFMTLAHKLKASKPMMGPAPTDAPPSIVLHRADVSGIDHSEEQSSSCLC</sequence>
<dbReference type="InterPro" id="IPR027417">
    <property type="entry name" value="P-loop_NTPase"/>
</dbReference>
<dbReference type="PRINTS" id="PR00449">
    <property type="entry name" value="RASTRNSFRMNG"/>
</dbReference>
<dbReference type="GO" id="GO:0005525">
    <property type="term" value="F:GTP binding"/>
    <property type="evidence" value="ECO:0007669"/>
    <property type="project" value="UniProtKB-KW"/>
</dbReference>
<dbReference type="SMART" id="SM00174">
    <property type="entry name" value="RHO"/>
    <property type="match status" value="1"/>
</dbReference>
<organism evidence="8 9">
    <name type="scientific">Folsomia candida</name>
    <name type="common">Springtail</name>
    <dbReference type="NCBI Taxonomy" id="158441"/>
    <lineage>
        <taxon>Eukaryota</taxon>
        <taxon>Metazoa</taxon>
        <taxon>Ecdysozoa</taxon>
        <taxon>Arthropoda</taxon>
        <taxon>Hexapoda</taxon>
        <taxon>Collembola</taxon>
        <taxon>Entomobryomorpha</taxon>
        <taxon>Isotomoidea</taxon>
        <taxon>Isotomidae</taxon>
        <taxon>Proisotominae</taxon>
        <taxon>Folsomia</taxon>
    </lineage>
</organism>
<dbReference type="InterPro" id="IPR041822">
    <property type="entry name" value="Rab33A/B"/>
</dbReference>
<keyword evidence="2" id="KW-0547">Nucleotide-binding</keyword>
<dbReference type="OrthoDB" id="10006973at2759"/>
<dbReference type="InterPro" id="IPR005225">
    <property type="entry name" value="Small_GTP-bd"/>
</dbReference>
<dbReference type="STRING" id="158441.A0A226E0B9"/>
<dbReference type="InterPro" id="IPR001806">
    <property type="entry name" value="Small_GTPase"/>
</dbReference>
<evidence type="ECO:0000256" key="2">
    <source>
        <dbReference type="ARBA" id="ARBA00022741"/>
    </source>
</evidence>
<dbReference type="CDD" id="cd04115">
    <property type="entry name" value="Rab33B_Rab33A"/>
    <property type="match status" value="1"/>
</dbReference>
<evidence type="ECO:0000256" key="3">
    <source>
        <dbReference type="ARBA" id="ARBA00023134"/>
    </source>
</evidence>
<evidence type="ECO:0000256" key="1">
    <source>
        <dbReference type="ARBA" id="ARBA00006270"/>
    </source>
</evidence>
<keyword evidence="3" id="KW-0342">GTP-binding</keyword>
<dbReference type="EMBL" id="LNIX01000009">
    <property type="protein sequence ID" value="OXA49916.1"/>
    <property type="molecule type" value="Genomic_DNA"/>
</dbReference>
<dbReference type="AlphaFoldDB" id="A0A226E0B9"/>
<dbReference type="FunFam" id="3.40.50.300:FF:002685">
    <property type="entry name" value="RAB33A, member RAS oncogene family"/>
    <property type="match status" value="1"/>
</dbReference>
<dbReference type="SMART" id="SM00176">
    <property type="entry name" value="RAN"/>
    <property type="match status" value="1"/>
</dbReference>
<dbReference type="GO" id="GO:0032482">
    <property type="term" value="P:Rab protein signal transduction"/>
    <property type="evidence" value="ECO:0007669"/>
    <property type="project" value="InterPro"/>
</dbReference>
<keyword evidence="6" id="KW-0636">Prenylation</keyword>
<evidence type="ECO:0000256" key="5">
    <source>
        <dbReference type="ARBA" id="ARBA00023288"/>
    </source>
</evidence>
<name>A0A226E0B9_FOLCA</name>
<accession>A0A226E0B9</accession>
<dbReference type="Pfam" id="PF00071">
    <property type="entry name" value="Ras"/>
    <property type="match status" value="1"/>
</dbReference>
<comment type="similarity">
    <text evidence="1">Belongs to the small GTPase superfamily. Rab family.</text>
</comment>